<dbReference type="InterPro" id="IPR001245">
    <property type="entry name" value="Ser-Thr/Tyr_kinase_cat_dom"/>
</dbReference>
<evidence type="ECO:0000313" key="8">
    <source>
        <dbReference type="EMBL" id="KAF7368633.1"/>
    </source>
</evidence>
<dbReference type="EMBL" id="JACAZI010000002">
    <property type="protein sequence ID" value="KAF7368633.1"/>
    <property type="molecule type" value="Genomic_DNA"/>
</dbReference>
<feature type="signal peptide" evidence="6">
    <location>
        <begin position="1"/>
        <end position="17"/>
    </location>
</feature>
<proteinExistence type="predicted"/>
<dbReference type="OrthoDB" id="10261027at2759"/>
<evidence type="ECO:0000256" key="1">
    <source>
        <dbReference type="ARBA" id="ARBA00022527"/>
    </source>
</evidence>
<keyword evidence="8" id="KW-0418">Kinase</keyword>
<dbReference type="SMART" id="SM00220">
    <property type="entry name" value="S_TKc"/>
    <property type="match status" value="1"/>
</dbReference>
<feature type="binding site" evidence="4">
    <location>
        <position position="244"/>
    </location>
    <ligand>
        <name>ATP</name>
        <dbReference type="ChEBI" id="CHEBI:30616"/>
    </ligand>
</feature>
<dbReference type="PANTHER" id="PTHR44329">
    <property type="entry name" value="SERINE/THREONINE-PROTEIN KINASE TNNI3K-RELATED"/>
    <property type="match status" value="1"/>
</dbReference>
<feature type="chain" id="PRO_5034873376" evidence="6">
    <location>
        <begin position="18"/>
        <end position="769"/>
    </location>
</feature>
<organism evidence="8 9">
    <name type="scientific">Mycena venus</name>
    <dbReference type="NCBI Taxonomy" id="2733690"/>
    <lineage>
        <taxon>Eukaryota</taxon>
        <taxon>Fungi</taxon>
        <taxon>Dikarya</taxon>
        <taxon>Basidiomycota</taxon>
        <taxon>Agaricomycotina</taxon>
        <taxon>Agaricomycetes</taxon>
        <taxon>Agaricomycetidae</taxon>
        <taxon>Agaricales</taxon>
        <taxon>Marasmiineae</taxon>
        <taxon>Mycenaceae</taxon>
        <taxon>Mycena</taxon>
    </lineage>
</organism>
<feature type="compositionally biased region" description="Basic and acidic residues" evidence="5">
    <location>
        <begin position="482"/>
        <end position="496"/>
    </location>
</feature>
<keyword evidence="9" id="KW-1185">Reference proteome</keyword>
<reference evidence="8" key="1">
    <citation type="submission" date="2020-05" db="EMBL/GenBank/DDBJ databases">
        <title>Mycena genomes resolve the evolution of fungal bioluminescence.</title>
        <authorList>
            <person name="Tsai I.J."/>
        </authorList>
    </citation>
    <scope>NUCLEOTIDE SEQUENCE</scope>
    <source>
        <strain evidence="8">CCC161011</strain>
    </source>
</reference>
<dbReference type="InterPro" id="IPR008271">
    <property type="entry name" value="Ser/Thr_kinase_AS"/>
</dbReference>
<evidence type="ECO:0000256" key="5">
    <source>
        <dbReference type="SAM" id="MobiDB-lite"/>
    </source>
</evidence>
<keyword evidence="2 4" id="KW-0547">Nucleotide-binding</keyword>
<evidence type="ECO:0000256" key="3">
    <source>
        <dbReference type="ARBA" id="ARBA00022840"/>
    </source>
</evidence>
<dbReference type="Gene3D" id="3.30.200.20">
    <property type="entry name" value="Phosphorylase Kinase, domain 1"/>
    <property type="match status" value="1"/>
</dbReference>
<dbReference type="GO" id="GO:0005524">
    <property type="term" value="F:ATP binding"/>
    <property type="evidence" value="ECO:0007669"/>
    <property type="project" value="UniProtKB-UniRule"/>
</dbReference>
<gene>
    <name evidence="8" type="ORF">MVEN_00187400</name>
</gene>
<dbReference type="InterPro" id="IPR059179">
    <property type="entry name" value="MLKL-like_MCAfunc"/>
</dbReference>
<dbReference type="CDD" id="cd21037">
    <property type="entry name" value="MLKL_NTD"/>
    <property type="match status" value="1"/>
</dbReference>
<dbReference type="Gene3D" id="1.10.510.10">
    <property type="entry name" value="Transferase(Phosphotransferase) domain 1"/>
    <property type="match status" value="1"/>
</dbReference>
<evidence type="ECO:0000256" key="6">
    <source>
        <dbReference type="SAM" id="SignalP"/>
    </source>
</evidence>
<accession>A0A8H6YY56</accession>
<sequence>MSLPIVSALSTAFRVLGFIVSSIQAQKASKDQLNVLLTSAQQLLATLNIEFSELRLVPGKCVKALAGLEALLRDIHRFTENELKSGFLKMLFQNDARVYKIEIFQRRVGICINAFEISSLLNIQTMLAESQRARVRDAEALHISLRTLEKNNVKLLQTLEINQNNSIAMMVSIQKQLNHHHVDRAEQGFYTHTLEYLTSRSGKNVTVENWMISSFEVDYGPEIGIGGFGTVYRGTWNQTEVAIKVLQNQAGIAPSLPSLRNEIDIWSTLRHPNILQFLGANTLDDKPFIVMPYIPHNAREFLRLQPTFDPLYILRDVSLGLGYLHSRKICHGDLKAINVLVETSGKALLCDFGLARLKADAATRTSFNVDVPQIIGSRNWMAPELLTGSQYRVTSDVYSFGMIVYELYTDETPLFSIPYADFVDLVVHRGVRPERPDLGESRHIQDELWELAEQCWVADPHKRPTAAQLHDTLTQIISTSPRTEDDTTRVDMDQVESRSISTSDVELDETVANEDYLDSLTPELDLDLDTEGFRGLAKRQRSTMISNYTILGGDHWETSGAMLDLASTYFRLGIYKEAAELQIRAVNSRNKTLGAKHEGTLTAMYNLAVTHRKVGRPIDALALVSEVVRCRQRVLGDGNLLTLQGQYGLALTYYLLERYKEAEEIQMNIVKQRKKIFGKKHHDTLTAMECLAATCYKLNDFRKAAALISEVVGRRQRALGKKHPYTLAAMDRLMLIPPSWTRLDGWIFGGKNGRTGQKPSKEAIDLEGL</sequence>
<feature type="domain" description="Protein kinase" evidence="7">
    <location>
        <begin position="217"/>
        <end position="473"/>
    </location>
</feature>
<keyword evidence="3 4" id="KW-0067">ATP-binding</keyword>
<dbReference type="SUPFAM" id="SSF48452">
    <property type="entry name" value="TPR-like"/>
    <property type="match status" value="1"/>
</dbReference>
<dbReference type="InterPro" id="IPR011009">
    <property type="entry name" value="Kinase-like_dom_sf"/>
</dbReference>
<evidence type="ECO:0000256" key="2">
    <source>
        <dbReference type="ARBA" id="ARBA00022741"/>
    </source>
</evidence>
<dbReference type="PROSITE" id="PS00107">
    <property type="entry name" value="PROTEIN_KINASE_ATP"/>
    <property type="match status" value="1"/>
</dbReference>
<evidence type="ECO:0000259" key="7">
    <source>
        <dbReference type="PROSITE" id="PS50011"/>
    </source>
</evidence>
<dbReference type="InterPro" id="IPR000719">
    <property type="entry name" value="Prot_kinase_dom"/>
</dbReference>
<dbReference type="Proteomes" id="UP000620124">
    <property type="component" value="Unassembled WGS sequence"/>
</dbReference>
<dbReference type="InterPro" id="IPR051681">
    <property type="entry name" value="Ser/Thr_Kinases-Pseudokinases"/>
</dbReference>
<protein>
    <submittedName>
        <fullName evidence="8">Kinase-like protein</fullName>
    </submittedName>
</protein>
<dbReference type="InterPro" id="IPR011990">
    <property type="entry name" value="TPR-like_helical_dom_sf"/>
</dbReference>
<dbReference type="SUPFAM" id="SSF56112">
    <property type="entry name" value="Protein kinase-like (PK-like)"/>
    <property type="match status" value="1"/>
</dbReference>
<dbReference type="InterPro" id="IPR017441">
    <property type="entry name" value="Protein_kinase_ATP_BS"/>
</dbReference>
<keyword evidence="1" id="KW-0723">Serine/threonine-protein kinase</keyword>
<feature type="region of interest" description="Disordered" evidence="5">
    <location>
        <begin position="478"/>
        <end position="501"/>
    </location>
</feature>
<dbReference type="PANTHER" id="PTHR44329:SF298">
    <property type="entry name" value="MIXED LINEAGE KINASE DOMAIN-LIKE PROTEIN"/>
    <property type="match status" value="1"/>
</dbReference>
<dbReference type="Pfam" id="PF07714">
    <property type="entry name" value="PK_Tyr_Ser-Thr"/>
    <property type="match status" value="1"/>
</dbReference>
<dbReference type="AlphaFoldDB" id="A0A8H6YY56"/>
<dbReference type="CDD" id="cd13999">
    <property type="entry name" value="STKc_MAP3K-like"/>
    <property type="match status" value="1"/>
</dbReference>
<evidence type="ECO:0000313" key="9">
    <source>
        <dbReference type="Proteomes" id="UP000620124"/>
    </source>
</evidence>
<comment type="caution">
    <text evidence="8">The sequence shown here is derived from an EMBL/GenBank/DDBJ whole genome shotgun (WGS) entry which is preliminary data.</text>
</comment>
<keyword evidence="6" id="KW-0732">Signal</keyword>
<dbReference type="Gene3D" id="1.25.40.10">
    <property type="entry name" value="Tetratricopeptide repeat domain"/>
    <property type="match status" value="1"/>
</dbReference>
<keyword evidence="8" id="KW-0808">Transferase</keyword>
<evidence type="ECO:0000256" key="4">
    <source>
        <dbReference type="PROSITE-ProRule" id="PRU10141"/>
    </source>
</evidence>
<dbReference type="PROSITE" id="PS00108">
    <property type="entry name" value="PROTEIN_KINASE_ST"/>
    <property type="match status" value="1"/>
</dbReference>
<dbReference type="Pfam" id="PF13424">
    <property type="entry name" value="TPR_12"/>
    <property type="match status" value="2"/>
</dbReference>
<dbReference type="GO" id="GO:0004674">
    <property type="term" value="F:protein serine/threonine kinase activity"/>
    <property type="evidence" value="ECO:0007669"/>
    <property type="project" value="UniProtKB-KW"/>
</dbReference>
<dbReference type="PROSITE" id="PS50011">
    <property type="entry name" value="PROTEIN_KINASE_DOM"/>
    <property type="match status" value="1"/>
</dbReference>
<name>A0A8H6YY56_9AGAR</name>